<dbReference type="PANTHER" id="PTHR45703:SF36">
    <property type="entry name" value="DYNEIN HEAVY CHAIN, CYTOPLASMIC"/>
    <property type="match status" value="1"/>
</dbReference>
<evidence type="ECO:0000313" key="2">
    <source>
        <dbReference type="EMBL" id="GMG39900.1"/>
    </source>
</evidence>
<dbReference type="Gene3D" id="1.10.287.2620">
    <property type="match status" value="1"/>
</dbReference>
<organism evidence="2 3">
    <name type="scientific">Ambrosiozyma monospora</name>
    <name type="common">Yeast</name>
    <name type="synonym">Endomycopsis monosporus</name>
    <dbReference type="NCBI Taxonomy" id="43982"/>
    <lineage>
        <taxon>Eukaryota</taxon>
        <taxon>Fungi</taxon>
        <taxon>Dikarya</taxon>
        <taxon>Ascomycota</taxon>
        <taxon>Saccharomycotina</taxon>
        <taxon>Pichiomycetes</taxon>
        <taxon>Pichiales</taxon>
        <taxon>Pichiaceae</taxon>
        <taxon>Ambrosiozyma</taxon>
    </lineage>
</organism>
<dbReference type="Gene3D" id="3.20.180.20">
    <property type="entry name" value="Dynein heavy chain, N-terminal domain 2"/>
    <property type="match status" value="1"/>
</dbReference>
<name>A0A9W6Z329_AMBMO</name>
<dbReference type="OrthoDB" id="447173at2759"/>
<dbReference type="InterPro" id="IPR042222">
    <property type="entry name" value="Dynein_2_N"/>
</dbReference>
<dbReference type="GO" id="GO:0045505">
    <property type="term" value="F:dynein intermediate chain binding"/>
    <property type="evidence" value="ECO:0007669"/>
    <property type="project" value="InterPro"/>
</dbReference>
<comment type="caution">
    <text evidence="2">The sequence shown here is derived from an EMBL/GenBank/DDBJ whole genome shotgun (WGS) entry which is preliminary data.</text>
</comment>
<gene>
    <name evidence="2" type="ORF">Amon01_000572100</name>
</gene>
<dbReference type="GO" id="GO:0051959">
    <property type="term" value="F:dynein light intermediate chain binding"/>
    <property type="evidence" value="ECO:0007669"/>
    <property type="project" value="InterPro"/>
</dbReference>
<dbReference type="FunFam" id="1.20.140.100:FF:000002">
    <property type="entry name" value="Cytoplasmic dynein heavy chain 1"/>
    <property type="match status" value="1"/>
</dbReference>
<dbReference type="GO" id="GO:0030286">
    <property type="term" value="C:dynein complex"/>
    <property type="evidence" value="ECO:0007669"/>
    <property type="project" value="InterPro"/>
</dbReference>
<dbReference type="Proteomes" id="UP001165063">
    <property type="component" value="Unassembled WGS sequence"/>
</dbReference>
<evidence type="ECO:0000313" key="3">
    <source>
        <dbReference type="Proteomes" id="UP001165063"/>
    </source>
</evidence>
<evidence type="ECO:0000259" key="1">
    <source>
        <dbReference type="Pfam" id="PF08393"/>
    </source>
</evidence>
<feature type="domain" description="Dynein heavy chain linker" evidence="1">
    <location>
        <begin position="471"/>
        <end position="807"/>
    </location>
</feature>
<dbReference type="PANTHER" id="PTHR45703">
    <property type="entry name" value="DYNEIN HEAVY CHAIN"/>
    <property type="match status" value="1"/>
</dbReference>
<dbReference type="Pfam" id="PF08393">
    <property type="entry name" value="DHC_N2"/>
    <property type="match status" value="1"/>
</dbReference>
<dbReference type="AlphaFoldDB" id="A0A9W6Z329"/>
<dbReference type="Gene3D" id="1.20.140.100">
    <property type="entry name" value="Dynein heavy chain, N-terminal domain 2"/>
    <property type="match status" value="1"/>
</dbReference>
<sequence>MKEVIALQTVHKFDVQVVELITKHESLIQFQSSLIEIMDEFKTCSYEAHNFKNLIEKLQTIVNDLFLEGYSNVDLLVDNFNDMIFKLLAHRCKAELAKYSDQYSSENQISVSGKVQRHQIIIQDQDISIKPALAVSKEIAFNDINEFVEIAAFQLLLYKDKFDVKSSMEKQVFTFKKIQEECMEDYCVCISIINNVFGSASSYVKEWLQLRSLWDLNIDEVKQVVGSDLGKWIETLIGLRESRAIFDTVDVYKSFGPLVIEYDQAQSRVNAQYDHWQKLLASEFVVFLSNEMHAVDSELVNFRKQIESLRLDFRSVITVILLASTLQRAKLYVEDVFFKVNLLKQGQLVLQDLRYKFQKEWLFHEQVASDYDSLSEAIDKRTVLMTSQITSITKMIQEASSDLSDDIEKAKSKWIKDKPIGNSVTQSAALSTLFSFENTFNTLFTRVQDIVHAANFLNFDYSFDLDLSDEMEEIKELRSVWTSISELSKSLDKLGQQKWKDVTLLSLRRSLEDILTNSRSMPIAVRQYSSFEDIQENIKSLLRNITVLKGLKNDAIKKSHWDIIFMQLSLKPAPDNLRLHDVFQLNIANNVKFLKSVIERAQAEDVINTSLTAIEKSWNERAFELFQYSPKYRIVKGWTELFNYCTEDLNSLSSMRLSPYFESFEKRVSMLEEQLNTMYALLDTWIDVQRQWVYLAGVFDKNEEIKRLLPIESTRFNNTTSEFFTLLKPVYKSLLVMEILSIRDMQVALTRISDTLKSVVKSLMGYLEKQREQWPRFYFIGNEDLLEIIGNSRNVTVISKHMKKMFTE</sequence>
<protein>
    <submittedName>
        <fullName evidence="2">Unnamed protein product</fullName>
    </submittedName>
</protein>
<reference evidence="2" key="1">
    <citation type="submission" date="2023-04" db="EMBL/GenBank/DDBJ databases">
        <title>Ambrosiozyma monospora NBRC 1965.</title>
        <authorList>
            <person name="Ichikawa N."/>
            <person name="Sato H."/>
            <person name="Tonouchi N."/>
        </authorList>
    </citation>
    <scope>NUCLEOTIDE SEQUENCE</scope>
    <source>
        <strain evidence="2">NBRC 1965</strain>
    </source>
</reference>
<dbReference type="InterPro" id="IPR026983">
    <property type="entry name" value="DHC"/>
</dbReference>
<proteinExistence type="predicted"/>
<dbReference type="InterPro" id="IPR042228">
    <property type="entry name" value="Dynein_linker_3"/>
</dbReference>
<dbReference type="GO" id="GO:0007018">
    <property type="term" value="P:microtubule-based movement"/>
    <property type="evidence" value="ECO:0007669"/>
    <property type="project" value="InterPro"/>
</dbReference>
<dbReference type="InterPro" id="IPR013602">
    <property type="entry name" value="Dynein_heavy_linker"/>
</dbReference>
<dbReference type="EMBL" id="BSXU01003280">
    <property type="protein sequence ID" value="GMG39900.1"/>
    <property type="molecule type" value="Genomic_DNA"/>
</dbReference>
<keyword evidence="3" id="KW-1185">Reference proteome</keyword>
<accession>A0A9W6Z329</accession>